<comment type="function">
    <text evidence="7">Specific class of high-redox-potential 4Fe-4S ferredoxins. Functions in anaerobic electron transport in most purple and in some other photosynthetic bacteria and in at least one genus (Paracoccus) of halophilic, denitrifying bacteria.</text>
</comment>
<evidence type="ECO:0000256" key="5">
    <source>
        <dbReference type="ARBA" id="ARBA00023004"/>
    </source>
</evidence>
<protein>
    <recommendedName>
        <fullName evidence="7">High-potential iron-sulfur protein</fullName>
        <shortName evidence="7">HiPIP</shortName>
    </recommendedName>
</protein>
<dbReference type="Gene3D" id="4.10.490.10">
    <property type="entry name" value="High potential iron-sulphur protein"/>
    <property type="match status" value="1"/>
</dbReference>
<gene>
    <name evidence="10" type="ORF">L5014_35840</name>
</gene>
<dbReference type="SUPFAM" id="SSF57652">
    <property type="entry name" value="HIPIP (high potential iron protein)"/>
    <property type="match status" value="1"/>
</dbReference>
<comment type="caution">
    <text evidence="10">The sequence shown here is derived from an EMBL/GenBank/DDBJ whole genome shotgun (WGS) entry which is preliminary data.</text>
</comment>
<dbReference type="Pfam" id="PF01355">
    <property type="entry name" value="HIPIP"/>
    <property type="match status" value="1"/>
</dbReference>
<dbReference type="InterPro" id="IPR036369">
    <property type="entry name" value="HIPIP_sf"/>
</dbReference>
<keyword evidence="5 7" id="KW-0408">Iron</keyword>
<keyword evidence="3 7" id="KW-0479">Metal-binding</keyword>
<keyword evidence="8" id="KW-0732">Signal</keyword>
<evidence type="ECO:0000256" key="8">
    <source>
        <dbReference type="SAM" id="SignalP"/>
    </source>
</evidence>
<feature type="chain" id="PRO_5040971446" description="High-potential iron-sulfur protein" evidence="8">
    <location>
        <begin position="29"/>
        <end position="104"/>
    </location>
</feature>
<keyword evidence="1 7" id="KW-0813">Transport</keyword>
<organism evidence="10 11">
    <name type="scientific">Paraburkholderia tagetis</name>
    <dbReference type="NCBI Taxonomy" id="2913261"/>
    <lineage>
        <taxon>Bacteria</taxon>
        <taxon>Pseudomonadati</taxon>
        <taxon>Pseudomonadota</taxon>
        <taxon>Betaproteobacteria</taxon>
        <taxon>Burkholderiales</taxon>
        <taxon>Burkholderiaceae</taxon>
        <taxon>Paraburkholderia</taxon>
    </lineage>
</organism>
<reference evidence="10" key="1">
    <citation type="submission" date="2022-01" db="EMBL/GenBank/DDBJ databases">
        <title>Genome sequence and assembly of Parabukholderia sp. RG36.</title>
        <authorList>
            <person name="Chhetri G."/>
        </authorList>
    </citation>
    <scope>NUCLEOTIDE SEQUENCE</scope>
    <source>
        <strain evidence="10">RG36</strain>
    </source>
</reference>
<accession>A0A9X1UND9</accession>
<keyword evidence="2 7" id="KW-0004">4Fe-4S</keyword>
<evidence type="ECO:0000256" key="3">
    <source>
        <dbReference type="ARBA" id="ARBA00022723"/>
    </source>
</evidence>
<dbReference type="EMBL" id="JAKLJA010000066">
    <property type="protein sequence ID" value="MCG5078640.1"/>
    <property type="molecule type" value="Genomic_DNA"/>
</dbReference>
<dbReference type="AlphaFoldDB" id="A0A9X1UND9"/>
<sequence>MVSQARRTFMIHTVGLCAALAVAQRAQAGAPSVDENDPAAKGLGYRAKASTVDAAHFPKYQAGQTCANCRFYTGAANETSGPCPMFPGKAVSADGWCNVYAKRA</sequence>
<evidence type="ECO:0000313" key="10">
    <source>
        <dbReference type="EMBL" id="MCG5078640.1"/>
    </source>
</evidence>
<evidence type="ECO:0000313" key="11">
    <source>
        <dbReference type="Proteomes" id="UP001139308"/>
    </source>
</evidence>
<evidence type="ECO:0000256" key="2">
    <source>
        <dbReference type="ARBA" id="ARBA00022485"/>
    </source>
</evidence>
<keyword evidence="4 7" id="KW-0249">Electron transport</keyword>
<comment type="similarity">
    <text evidence="7">Belongs to the high-potential iron-sulfur protein (HiPIP) family.</text>
</comment>
<dbReference type="GO" id="GO:0009055">
    <property type="term" value="F:electron transfer activity"/>
    <property type="evidence" value="ECO:0007669"/>
    <property type="project" value="InterPro"/>
</dbReference>
<evidence type="ECO:0000256" key="1">
    <source>
        <dbReference type="ARBA" id="ARBA00022448"/>
    </source>
</evidence>
<name>A0A9X1UND9_9BURK</name>
<dbReference type="GO" id="GO:0046872">
    <property type="term" value="F:metal ion binding"/>
    <property type="evidence" value="ECO:0007669"/>
    <property type="project" value="UniProtKB-KW"/>
</dbReference>
<evidence type="ECO:0000259" key="9">
    <source>
        <dbReference type="PROSITE" id="PS51373"/>
    </source>
</evidence>
<proteinExistence type="inferred from homology"/>
<dbReference type="InterPro" id="IPR000170">
    <property type="entry name" value="High_potential_FeS_prot"/>
</dbReference>
<evidence type="ECO:0000256" key="7">
    <source>
        <dbReference type="RuleBase" id="RU000620"/>
    </source>
</evidence>
<feature type="signal peptide" evidence="8">
    <location>
        <begin position="1"/>
        <end position="28"/>
    </location>
</feature>
<evidence type="ECO:0000256" key="6">
    <source>
        <dbReference type="ARBA" id="ARBA00023014"/>
    </source>
</evidence>
<feature type="domain" description="High potential iron-sulfur proteins family profile" evidence="9">
    <location>
        <begin position="27"/>
        <end position="104"/>
    </location>
</feature>
<dbReference type="Proteomes" id="UP001139308">
    <property type="component" value="Unassembled WGS sequence"/>
</dbReference>
<dbReference type="GO" id="GO:0019646">
    <property type="term" value="P:aerobic electron transport chain"/>
    <property type="evidence" value="ECO:0007669"/>
    <property type="project" value="InterPro"/>
</dbReference>
<dbReference type="RefSeq" id="WP_238468617.1">
    <property type="nucleotide sequence ID" value="NZ_JAKLJA010000066.1"/>
</dbReference>
<keyword evidence="11" id="KW-1185">Reference proteome</keyword>
<comment type="subunit">
    <text evidence="7">Homodimer.</text>
</comment>
<dbReference type="PROSITE" id="PS51373">
    <property type="entry name" value="HIPIP"/>
    <property type="match status" value="1"/>
</dbReference>
<keyword evidence="6 7" id="KW-0411">Iron-sulfur</keyword>
<dbReference type="GO" id="GO:0051539">
    <property type="term" value="F:4 iron, 4 sulfur cluster binding"/>
    <property type="evidence" value="ECO:0007669"/>
    <property type="project" value="UniProtKB-KW"/>
</dbReference>
<evidence type="ECO:0000256" key="4">
    <source>
        <dbReference type="ARBA" id="ARBA00022982"/>
    </source>
</evidence>